<accession>A0A2T3AQ99</accession>
<evidence type="ECO:0000256" key="12">
    <source>
        <dbReference type="ARBA" id="ARBA00023026"/>
    </source>
</evidence>
<dbReference type="PANTHER" id="PTHR14218">
    <property type="entry name" value="PROTEASE S8 TRIPEPTIDYL PEPTIDASE I CLN2"/>
    <property type="match status" value="1"/>
</dbReference>
<feature type="chain" id="PRO_5015607109" description="tripeptidyl-peptidase II" evidence="16">
    <location>
        <begin position="20"/>
        <end position="615"/>
    </location>
</feature>
<keyword evidence="12" id="KW-0843">Virulence</keyword>
<keyword evidence="7 15" id="KW-0479">Metal-binding</keyword>
<keyword evidence="5" id="KW-0964">Secreted</keyword>
<protein>
    <recommendedName>
        <fullName evidence="4">tripeptidyl-peptidase II</fullName>
        <ecNumber evidence="4">3.4.14.10</ecNumber>
    </recommendedName>
</protein>
<evidence type="ECO:0000256" key="1">
    <source>
        <dbReference type="ARBA" id="ARBA00001910"/>
    </source>
</evidence>
<dbReference type="SMART" id="SM00944">
    <property type="entry name" value="Pro-kuma_activ"/>
    <property type="match status" value="1"/>
</dbReference>
<keyword evidence="11 15" id="KW-0106">Calcium</keyword>
<feature type="binding site" evidence="15">
    <location>
        <position position="593"/>
    </location>
    <ligand>
        <name>Ca(2+)</name>
        <dbReference type="ChEBI" id="CHEBI:29108"/>
    </ligand>
</feature>
<dbReference type="PANTHER" id="PTHR14218:SF39">
    <property type="entry name" value="PEPTIDASE S53 DOMAIN-CONTAINING PROTEIN"/>
    <property type="match status" value="1"/>
</dbReference>
<dbReference type="GO" id="GO:0046872">
    <property type="term" value="F:metal ion binding"/>
    <property type="evidence" value="ECO:0007669"/>
    <property type="project" value="UniProtKB-UniRule"/>
</dbReference>
<evidence type="ECO:0000256" key="8">
    <source>
        <dbReference type="ARBA" id="ARBA00022729"/>
    </source>
</evidence>
<feature type="active site" description="Charge relay system" evidence="15">
    <location>
        <position position="532"/>
    </location>
</feature>
<dbReference type="SUPFAM" id="SSF52743">
    <property type="entry name" value="Subtilisin-like"/>
    <property type="match status" value="1"/>
</dbReference>
<dbReference type="OrthoDB" id="409122at2759"/>
<dbReference type="GO" id="GO:0008240">
    <property type="term" value="F:tripeptidyl-peptidase activity"/>
    <property type="evidence" value="ECO:0007669"/>
    <property type="project" value="UniProtKB-EC"/>
</dbReference>
<feature type="signal peptide" evidence="16">
    <location>
        <begin position="1"/>
        <end position="19"/>
    </location>
</feature>
<evidence type="ECO:0000256" key="11">
    <source>
        <dbReference type="ARBA" id="ARBA00022837"/>
    </source>
</evidence>
<keyword evidence="14" id="KW-0325">Glycoprotein</keyword>
<gene>
    <name evidence="18" type="ORF">M430DRAFT_62163</name>
</gene>
<dbReference type="Pfam" id="PF00082">
    <property type="entry name" value="Peptidase_S8"/>
    <property type="match status" value="1"/>
</dbReference>
<evidence type="ECO:0000256" key="3">
    <source>
        <dbReference type="ARBA" id="ARBA00004239"/>
    </source>
</evidence>
<evidence type="ECO:0000256" key="16">
    <source>
        <dbReference type="SAM" id="SignalP"/>
    </source>
</evidence>
<evidence type="ECO:0000313" key="19">
    <source>
        <dbReference type="Proteomes" id="UP000241818"/>
    </source>
</evidence>
<feature type="domain" description="Peptidase S53" evidence="17">
    <location>
        <begin position="216"/>
        <end position="615"/>
    </location>
</feature>
<dbReference type="InterPro" id="IPR050819">
    <property type="entry name" value="Tripeptidyl-peptidase_I"/>
</dbReference>
<dbReference type="GO" id="GO:0004252">
    <property type="term" value="F:serine-type endopeptidase activity"/>
    <property type="evidence" value="ECO:0007669"/>
    <property type="project" value="UniProtKB-UniRule"/>
</dbReference>
<dbReference type="GO" id="GO:0005576">
    <property type="term" value="C:extracellular region"/>
    <property type="evidence" value="ECO:0007669"/>
    <property type="project" value="UniProtKB-SubCell"/>
</dbReference>
<dbReference type="Pfam" id="PF09286">
    <property type="entry name" value="Pro-kuma_activ"/>
    <property type="match status" value="1"/>
</dbReference>
<dbReference type="EMBL" id="KZ679019">
    <property type="protein sequence ID" value="PSS07168.1"/>
    <property type="molecule type" value="Genomic_DNA"/>
</dbReference>
<dbReference type="GeneID" id="36577049"/>
<keyword evidence="6 15" id="KW-0645">Protease</keyword>
<dbReference type="AlphaFoldDB" id="A0A2T3AQ99"/>
<keyword evidence="13" id="KW-0865">Zymogen</keyword>
<proteinExistence type="predicted"/>
<feature type="active site" description="Charge relay system" evidence="15">
    <location>
        <position position="307"/>
    </location>
</feature>
<feature type="binding site" evidence="15">
    <location>
        <position position="574"/>
    </location>
    <ligand>
        <name>Ca(2+)</name>
        <dbReference type="ChEBI" id="CHEBI:29108"/>
    </ligand>
</feature>
<dbReference type="PROSITE" id="PS51695">
    <property type="entry name" value="SEDOLISIN"/>
    <property type="match status" value="1"/>
</dbReference>
<feature type="binding site" evidence="15">
    <location>
        <position position="575"/>
    </location>
    <ligand>
        <name>Ca(2+)</name>
        <dbReference type="ChEBI" id="CHEBI:29108"/>
    </ligand>
</feature>
<evidence type="ECO:0000256" key="4">
    <source>
        <dbReference type="ARBA" id="ARBA00012462"/>
    </source>
</evidence>
<evidence type="ECO:0000259" key="17">
    <source>
        <dbReference type="PROSITE" id="PS51695"/>
    </source>
</evidence>
<feature type="binding site" evidence="15">
    <location>
        <position position="595"/>
    </location>
    <ligand>
        <name>Ca(2+)</name>
        <dbReference type="ChEBI" id="CHEBI:29108"/>
    </ligand>
</feature>
<evidence type="ECO:0000256" key="5">
    <source>
        <dbReference type="ARBA" id="ARBA00022525"/>
    </source>
</evidence>
<keyword evidence="19" id="KW-1185">Reference proteome</keyword>
<dbReference type="InterPro" id="IPR015366">
    <property type="entry name" value="S53_propep"/>
</dbReference>
<dbReference type="GO" id="GO:0006508">
    <property type="term" value="P:proteolysis"/>
    <property type="evidence" value="ECO:0007669"/>
    <property type="project" value="UniProtKB-KW"/>
</dbReference>
<dbReference type="InterPro" id="IPR000209">
    <property type="entry name" value="Peptidase_S8/S53_dom"/>
</dbReference>
<evidence type="ECO:0000256" key="9">
    <source>
        <dbReference type="ARBA" id="ARBA00022801"/>
    </source>
</evidence>
<evidence type="ECO:0000256" key="15">
    <source>
        <dbReference type="PROSITE-ProRule" id="PRU01032"/>
    </source>
</evidence>
<keyword evidence="9 15" id="KW-0378">Hydrolase</keyword>
<dbReference type="Gene3D" id="3.40.50.200">
    <property type="entry name" value="Peptidase S8/S53 domain"/>
    <property type="match status" value="1"/>
</dbReference>
<evidence type="ECO:0000313" key="18">
    <source>
        <dbReference type="EMBL" id="PSS07168.1"/>
    </source>
</evidence>
<dbReference type="Proteomes" id="UP000241818">
    <property type="component" value="Unassembled WGS sequence"/>
</dbReference>
<dbReference type="InterPro" id="IPR030400">
    <property type="entry name" value="Sedolisin_dom"/>
</dbReference>
<dbReference type="InParanoid" id="A0A2T3AQ99"/>
<comment type="function">
    <text evidence="2">Secreted tripeptidyl-peptidase which degrades proteins at acidic pHs and is involved in virulence.</text>
</comment>
<sequence length="615" mass="67319">MLGLSVVLSVAFAAQAAFASPLHSRTPYAVKESHPVPRKWTPVSRAPGDHMLHMQIGLKQERFDELERHLYEVSDPDHPRYGQHLSTEDVYELVKPSDEALDLVHEWLLSNGVDRFDYSPAKDWVNIYISVESAERLLNTKYSVFQHEDGSYLVRTPDWSLPLHLHDLIDTIQPTNSFMRATPQKTDWIQFGDHQAPPGYKPPSNETIARVCNIESVTLECFNTLYGSLGYRQQAVGKARIGFNNYLNQTPIRPDIFQFLELYNPPAALSAWTFESVEIANGPAAQYTPLTAEQLAGSDISEEAVLDAETILGMTWPQPVTSFSTGGSPPFNPDLNTPTDTNEPYLTWVNYVLGQKDLPQVISSSYGDDEQTIPKSYAERVCNSFAQLGARGISLLCSSGDGGLGGLDDSACYSNDGQNKSTFLPAFPASCPFVTTVGATMQFEPEVAVYRSPGVGSDGKQHGFYASGSGFSYYFPRPSYQDAVVPAYVKSLNGAYTGLYNPEGRGYPDVSAQGLYFAFFWNGELSTISGTSASCPLMSSIVSLVNDALIASGRPTLGFLNPWLYSKGYRGFTDVTSGNSSSCGTDGFPVTEGWDPVTGFGTPIFPKLVELAKGH</sequence>
<evidence type="ECO:0000256" key="7">
    <source>
        <dbReference type="ARBA" id="ARBA00022723"/>
    </source>
</evidence>
<evidence type="ECO:0000256" key="10">
    <source>
        <dbReference type="ARBA" id="ARBA00022825"/>
    </source>
</evidence>
<reference evidence="18 19" key="1">
    <citation type="journal article" date="2018" name="New Phytol.">
        <title>Comparative genomics and transcriptomics depict ericoid mycorrhizal fungi as versatile saprotrophs and plant mutualists.</title>
        <authorList>
            <person name="Martino E."/>
            <person name="Morin E."/>
            <person name="Grelet G.A."/>
            <person name="Kuo A."/>
            <person name="Kohler A."/>
            <person name="Daghino S."/>
            <person name="Barry K.W."/>
            <person name="Cichocki N."/>
            <person name="Clum A."/>
            <person name="Dockter R.B."/>
            <person name="Hainaut M."/>
            <person name="Kuo R.C."/>
            <person name="LaButti K."/>
            <person name="Lindahl B.D."/>
            <person name="Lindquist E.A."/>
            <person name="Lipzen A."/>
            <person name="Khouja H.R."/>
            <person name="Magnuson J."/>
            <person name="Murat C."/>
            <person name="Ohm R.A."/>
            <person name="Singer S.W."/>
            <person name="Spatafora J.W."/>
            <person name="Wang M."/>
            <person name="Veneault-Fourrey C."/>
            <person name="Henrissat B."/>
            <person name="Grigoriev I.V."/>
            <person name="Martin F.M."/>
            <person name="Perotto S."/>
        </authorList>
    </citation>
    <scope>NUCLEOTIDE SEQUENCE [LARGE SCALE GENOMIC DNA]</scope>
    <source>
        <strain evidence="18 19">ATCC 22711</strain>
    </source>
</reference>
<name>A0A2T3AQ99_AMORE</name>
<evidence type="ECO:0000256" key="2">
    <source>
        <dbReference type="ARBA" id="ARBA00002451"/>
    </source>
</evidence>
<dbReference type="RefSeq" id="XP_024716824.1">
    <property type="nucleotide sequence ID" value="XM_024868968.1"/>
</dbReference>
<feature type="active site" description="Charge relay system" evidence="15">
    <location>
        <position position="303"/>
    </location>
</feature>
<comment type="subcellular location">
    <subcellularLocation>
        <location evidence="3">Secreted</location>
        <location evidence="3">Extracellular space</location>
    </subcellularLocation>
</comment>
<dbReference type="STRING" id="857342.A0A2T3AQ99"/>
<evidence type="ECO:0000256" key="6">
    <source>
        <dbReference type="ARBA" id="ARBA00022670"/>
    </source>
</evidence>
<dbReference type="InterPro" id="IPR036852">
    <property type="entry name" value="Peptidase_S8/S53_dom_sf"/>
</dbReference>
<dbReference type="CDD" id="cd11377">
    <property type="entry name" value="Pro-peptidase_S53"/>
    <property type="match status" value="1"/>
</dbReference>
<dbReference type="SUPFAM" id="SSF54897">
    <property type="entry name" value="Protease propeptides/inhibitors"/>
    <property type="match status" value="1"/>
</dbReference>
<keyword evidence="8 16" id="KW-0732">Signal</keyword>
<organism evidence="18 19">
    <name type="scientific">Amorphotheca resinae ATCC 22711</name>
    <dbReference type="NCBI Taxonomy" id="857342"/>
    <lineage>
        <taxon>Eukaryota</taxon>
        <taxon>Fungi</taxon>
        <taxon>Dikarya</taxon>
        <taxon>Ascomycota</taxon>
        <taxon>Pezizomycotina</taxon>
        <taxon>Leotiomycetes</taxon>
        <taxon>Helotiales</taxon>
        <taxon>Amorphothecaceae</taxon>
        <taxon>Amorphotheca</taxon>
    </lineage>
</organism>
<keyword evidence="10 15" id="KW-0720">Serine protease</keyword>
<comment type="catalytic activity">
    <reaction evidence="1">
        <text>Release of an N-terminal tripeptide from a polypeptide.</text>
        <dbReference type="EC" id="3.4.14.10"/>
    </reaction>
</comment>
<dbReference type="EC" id="3.4.14.10" evidence="4"/>
<evidence type="ECO:0000256" key="13">
    <source>
        <dbReference type="ARBA" id="ARBA00023145"/>
    </source>
</evidence>
<evidence type="ECO:0000256" key="14">
    <source>
        <dbReference type="ARBA" id="ARBA00023180"/>
    </source>
</evidence>
<dbReference type="FunFam" id="3.40.50.200:FF:000015">
    <property type="entry name" value="Tripeptidyl peptidase A"/>
    <property type="match status" value="1"/>
</dbReference>
<comment type="cofactor">
    <cofactor evidence="15">
        <name>Ca(2+)</name>
        <dbReference type="ChEBI" id="CHEBI:29108"/>
    </cofactor>
    <text evidence="15">Binds 1 Ca(2+) ion per subunit.</text>
</comment>
<dbReference type="CDD" id="cd04056">
    <property type="entry name" value="Peptidases_S53"/>
    <property type="match status" value="1"/>
</dbReference>